<organism evidence="1 2">
    <name type="scientific">Alicyclobacillus acidoterrestris (strain ATCC 49025 / DSM 3922 / CIP 106132 / NCIMB 13137 / GD3B)</name>
    <dbReference type="NCBI Taxonomy" id="1356854"/>
    <lineage>
        <taxon>Bacteria</taxon>
        <taxon>Bacillati</taxon>
        <taxon>Bacillota</taxon>
        <taxon>Bacilli</taxon>
        <taxon>Bacillales</taxon>
        <taxon>Alicyclobacillaceae</taxon>
        <taxon>Alicyclobacillus</taxon>
    </lineage>
</organism>
<accession>A0A9E7CYK2</accession>
<dbReference type="InterPro" id="IPR001853">
    <property type="entry name" value="DSBA-like_thioredoxin_dom"/>
</dbReference>
<dbReference type="PANTHER" id="PTHR13887">
    <property type="entry name" value="GLUTATHIONE S-TRANSFERASE KAPPA"/>
    <property type="match status" value="1"/>
</dbReference>
<evidence type="ECO:0000313" key="2">
    <source>
        <dbReference type="Proteomes" id="UP000829401"/>
    </source>
</evidence>
<dbReference type="OrthoDB" id="9799122at2"/>
<proteinExistence type="predicted"/>
<dbReference type="AlphaFoldDB" id="T0CAK1"/>
<gene>
    <name evidence="1" type="ORF">K1I37_01005</name>
</gene>
<accession>T0CAK1</accession>
<keyword evidence="2" id="KW-1185">Reference proteome</keyword>
<dbReference type="CDD" id="cd03024">
    <property type="entry name" value="DsbA_FrnE"/>
    <property type="match status" value="1"/>
</dbReference>
<dbReference type="SUPFAM" id="SSF52833">
    <property type="entry name" value="Thioredoxin-like"/>
    <property type="match status" value="1"/>
</dbReference>
<protein>
    <submittedName>
        <fullName evidence="1">DsbA family oxidoreductase</fullName>
    </submittedName>
</protein>
<dbReference type="eggNOG" id="COG2761">
    <property type="taxonomic scope" value="Bacteria"/>
</dbReference>
<name>T0CAK1_ALIAG</name>
<dbReference type="GO" id="GO:0016491">
    <property type="term" value="F:oxidoreductase activity"/>
    <property type="evidence" value="ECO:0007669"/>
    <property type="project" value="InterPro"/>
</dbReference>
<dbReference type="InterPro" id="IPR036249">
    <property type="entry name" value="Thioredoxin-like_sf"/>
</dbReference>
<sequence>MKIGVFQDTVCPWCRVGKAHLFKALEQFQQEPVEVRYHAFLLDPTTPPEGRPMSSLVERLGGQARADEMHARVCQIGEACGVDFQFEKIDHIPNTMRSHELIKLAPLDRQEAVVQELHDAYFSRGEDIGDMEVLLEVARRVGLDTQVIQNGLLHEEKRAEVLEDLQFARDAGISGVPFFIFDGKYALSGAQPVEVFVQVLEQISSGNVLE</sequence>
<dbReference type="Pfam" id="PF01323">
    <property type="entry name" value="DSBA"/>
    <property type="match status" value="1"/>
</dbReference>
<dbReference type="STRING" id="1356854.N007_18055"/>
<dbReference type="PANTHER" id="PTHR13887:SF41">
    <property type="entry name" value="THIOREDOXIN SUPERFAMILY PROTEIN"/>
    <property type="match status" value="1"/>
</dbReference>
<reference evidence="2" key="1">
    <citation type="journal article" date="2022" name="G3 (Bethesda)">
        <title>Unveiling the complete genome sequence of Alicyclobacillus acidoterrestris DSM 3922T, a taint-producing strain.</title>
        <authorList>
            <person name="Leonardo I.C."/>
            <person name="Barreto Crespo M.T."/>
            <person name="Gaspar F.B."/>
        </authorList>
    </citation>
    <scope>NUCLEOTIDE SEQUENCE [LARGE SCALE GENOMIC DNA]</scope>
    <source>
        <strain evidence="2">DSM 3922</strain>
    </source>
</reference>
<dbReference type="EMBL" id="CP080467">
    <property type="protein sequence ID" value="UNO49176.1"/>
    <property type="molecule type" value="Genomic_DNA"/>
</dbReference>
<evidence type="ECO:0000313" key="1">
    <source>
        <dbReference type="EMBL" id="UNO49176.1"/>
    </source>
</evidence>
<dbReference type="Gene3D" id="3.40.30.10">
    <property type="entry name" value="Glutaredoxin"/>
    <property type="match status" value="1"/>
</dbReference>
<dbReference type="RefSeq" id="WP_021294716.1">
    <property type="nucleotide sequence ID" value="NZ_AURB01000004.1"/>
</dbReference>
<dbReference type="KEGG" id="aaco:K1I37_01005"/>
<dbReference type="Proteomes" id="UP000829401">
    <property type="component" value="Chromosome"/>
</dbReference>